<evidence type="ECO:0000256" key="2">
    <source>
        <dbReference type="ARBA" id="ARBA00022475"/>
    </source>
</evidence>
<evidence type="ECO:0000256" key="6">
    <source>
        <dbReference type="SAM" id="Phobius"/>
    </source>
</evidence>
<feature type="transmembrane region" description="Helical" evidence="6">
    <location>
        <begin position="131"/>
        <end position="147"/>
    </location>
</feature>
<evidence type="ECO:0000313" key="10">
    <source>
        <dbReference type="Proteomes" id="UP000050515"/>
    </source>
</evidence>
<dbReference type="GO" id="GO:0005886">
    <property type="term" value="C:plasma membrane"/>
    <property type="evidence" value="ECO:0007669"/>
    <property type="project" value="UniProtKB-SubCell"/>
</dbReference>
<dbReference type="AlphaFoldDB" id="A0A0Q0RQJ0"/>
<keyword evidence="2" id="KW-1003">Cell membrane</keyword>
<feature type="transmembrane region" description="Helical" evidence="6">
    <location>
        <begin position="98"/>
        <end position="119"/>
    </location>
</feature>
<reference evidence="8 9" key="2">
    <citation type="submission" date="2015-09" db="EMBL/GenBank/DDBJ databases">
        <title>Heavy metals and arsenic resistance mechanisms in polyextremophilic archaea of the family Ferroplasmaceae.</title>
        <authorList>
            <person name="Bulaev A.G."/>
            <person name="Kanygina A.V."/>
        </authorList>
    </citation>
    <scope>NUCLEOTIDE SEQUENCE [LARGE SCALE GENOMIC DNA]</scope>
    <source>
        <strain evidence="8 9">VT</strain>
    </source>
</reference>
<evidence type="ECO:0008006" key="11">
    <source>
        <dbReference type="Google" id="ProtNLM"/>
    </source>
</evidence>
<feature type="transmembrane region" description="Helical" evidence="6">
    <location>
        <begin position="167"/>
        <end position="198"/>
    </location>
</feature>
<feature type="transmembrane region" description="Helical" evidence="6">
    <location>
        <begin position="7"/>
        <end position="24"/>
    </location>
</feature>
<evidence type="ECO:0000313" key="9">
    <source>
        <dbReference type="Proteomes" id="UP000050320"/>
    </source>
</evidence>
<protein>
    <recommendedName>
        <fullName evidence="11">Hydrogenase</fullName>
    </recommendedName>
</protein>
<gene>
    <name evidence="8" type="ORF">AOG54_04505</name>
    <name evidence="7" type="ORF">SE19_06370</name>
</gene>
<dbReference type="RefSeq" id="WP_048101624.1">
    <property type="nucleotide sequence ID" value="NZ_JBBYJF010000014.1"/>
</dbReference>
<dbReference type="EMBL" id="LJCQ01000275">
    <property type="protein sequence ID" value="KPV46271.1"/>
    <property type="molecule type" value="Genomic_DNA"/>
</dbReference>
<evidence type="ECO:0000313" key="7">
    <source>
        <dbReference type="EMBL" id="KPV46271.1"/>
    </source>
</evidence>
<keyword evidence="9" id="KW-1185">Reference proteome</keyword>
<comment type="caution">
    <text evidence="8">The sequence shown here is derived from an EMBL/GenBank/DDBJ whole genome shotgun (WGS) entry which is preliminary data.</text>
</comment>
<dbReference type="GeneID" id="84222386"/>
<keyword evidence="5 6" id="KW-0472">Membrane</keyword>
<dbReference type="PANTHER" id="PTHR38601">
    <property type="entry name" value="HYDROGENASE-4 COMPONENT E"/>
    <property type="match status" value="1"/>
</dbReference>
<name>A0A0Q0RQJ0_9ARCH</name>
<evidence type="ECO:0000256" key="3">
    <source>
        <dbReference type="ARBA" id="ARBA00022692"/>
    </source>
</evidence>
<keyword evidence="4 6" id="KW-1133">Transmembrane helix</keyword>
<accession>A0A0Q0RQJ0</accession>
<dbReference type="InterPro" id="IPR038730">
    <property type="entry name" value="HyfE-like"/>
</dbReference>
<feature type="transmembrane region" description="Helical" evidence="6">
    <location>
        <begin position="56"/>
        <end position="78"/>
    </location>
</feature>
<reference evidence="7 10" key="1">
    <citation type="submission" date="2015-09" db="EMBL/GenBank/DDBJ databases">
        <title>Draft genome sequence of Acidiplasma aeolicum DSM 18409.</title>
        <authorList>
            <person name="Hemp J."/>
        </authorList>
    </citation>
    <scope>NUCLEOTIDE SEQUENCE [LARGE SCALE GENOMIC DNA]</scope>
    <source>
        <strain evidence="7 10">V</strain>
    </source>
</reference>
<evidence type="ECO:0000256" key="4">
    <source>
        <dbReference type="ARBA" id="ARBA00022989"/>
    </source>
</evidence>
<dbReference type="PATRIC" id="fig|507754.4.peg.32"/>
<feature type="transmembrane region" description="Helical" evidence="6">
    <location>
        <begin position="30"/>
        <end position="49"/>
    </location>
</feature>
<comment type="subcellular location">
    <subcellularLocation>
        <location evidence="1">Cell membrane</location>
        <topology evidence="1">Multi-pass membrane protein</topology>
    </subcellularLocation>
</comment>
<evidence type="ECO:0000256" key="5">
    <source>
        <dbReference type="ARBA" id="ARBA00023136"/>
    </source>
</evidence>
<proteinExistence type="predicted"/>
<keyword evidence="3 6" id="KW-0812">Transmembrane</keyword>
<dbReference type="PANTHER" id="PTHR38601:SF1">
    <property type="entry name" value="HYDROGENASE-4 COMPONENT E"/>
    <property type="match status" value="1"/>
</dbReference>
<dbReference type="EMBL" id="LKBG01000233">
    <property type="protein sequence ID" value="KQB34543.1"/>
    <property type="molecule type" value="Genomic_DNA"/>
</dbReference>
<evidence type="ECO:0000256" key="1">
    <source>
        <dbReference type="ARBA" id="ARBA00004651"/>
    </source>
</evidence>
<evidence type="ECO:0000313" key="8">
    <source>
        <dbReference type="EMBL" id="KQB34543.1"/>
    </source>
</evidence>
<organism evidence="8 9">
    <name type="scientific">Acidiplasma aeolicum</name>
    <dbReference type="NCBI Taxonomy" id="507754"/>
    <lineage>
        <taxon>Archaea</taxon>
        <taxon>Methanobacteriati</taxon>
        <taxon>Thermoplasmatota</taxon>
        <taxon>Thermoplasmata</taxon>
        <taxon>Thermoplasmatales</taxon>
        <taxon>Ferroplasmaceae</taxon>
        <taxon>Acidiplasma</taxon>
    </lineage>
</organism>
<dbReference type="OrthoDB" id="57556at2157"/>
<sequence>MNIIYTLIYLISAVLVITGFYIQGNKYLRSMVLTLAFQSLIIAIIAFMLGMMLKNYTFIILGILVIILRVFLVTYFLIKRIPRSLSYVYEPRVSTTYLLILDLIFIIASIFIVYSISFIKIKTIIFPVKNIILFPLLLFFQGLFLIASRRRTIAQILGYVEEENSLIILGTFLLPVPIIIESSVFLDVLILVVIFSVISIEKNVHERMEELRG</sequence>
<dbReference type="Proteomes" id="UP000050320">
    <property type="component" value="Unassembled WGS sequence"/>
</dbReference>
<dbReference type="Proteomes" id="UP000050515">
    <property type="component" value="Unassembled WGS sequence"/>
</dbReference>